<comment type="caution">
    <text evidence="2">The sequence shown here is derived from an EMBL/GenBank/DDBJ whole genome shotgun (WGS) entry which is preliminary data.</text>
</comment>
<dbReference type="OrthoDB" id="1702480at2759"/>
<feature type="compositionally biased region" description="Polar residues" evidence="1">
    <location>
        <begin position="1"/>
        <end position="29"/>
    </location>
</feature>
<protein>
    <submittedName>
        <fullName evidence="2">Uncharacterized protein</fullName>
    </submittedName>
</protein>
<organism evidence="2 3">
    <name type="scientific">Tetrapyrgos nigripes</name>
    <dbReference type="NCBI Taxonomy" id="182062"/>
    <lineage>
        <taxon>Eukaryota</taxon>
        <taxon>Fungi</taxon>
        <taxon>Dikarya</taxon>
        <taxon>Basidiomycota</taxon>
        <taxon>Agaricomycotina</taxon>
        <taxon>Agaricomycetes</taxon>
        <taxon>Agaricomycetidae</taxon>
        <taxon>Agaricales</taxon>
        <taxon>Marasmiineae</taxon>
        <taxon>Marasmiaceae</taxon>
        <taxon>Tetrapyrgos</taxon>
    </lineage>
</organism>
<reference evidence="2 3" key="1">
    <citation type="journal article" date="2020" name="ISME J.">
        <title>Uncovering the hidden diversity of litter-decomposition mechanisms in mushroom-forming fungi.</title>
        <authorList>
            <person name="Floudas D."/>
            <person name="Bentzer J."/>
            <person name="Ahren D."/>
            <person name="Johansson T."/>
            <person name="Persson P."/>
            <person name="Tunlid A."/>
        </authorList>
    </citation>
    <scope>NUCLEOTIDE SEQUENCE [LARGE SCALE GENOMIC DNA]</scope>
    <source>
        <strain evidence="2 3">CBS 291.85</strain>
    </source>
</reference>
<feature type="region of interest" description="Disordered" evidence="1">
    <location>
        <begin position="1"/>
        <end position="197"/>
    </location>
</feature>
<gene>
    <name evidence="2" type="ORF">D9758_004036</name>
</gene>
<name>A0A8H5GLG6_9AGAR</name>
<evidence type="ECO:0000256" key="1">
    <source>
        <dbReference type="SAM" id="MobiDB-lite"/>
    </source>
</evidence>
<keyword evidence="3" id="KW-1185">Reference proteome</keyword>
<proteinExistence type="predicted"/>
<feature type="compositionally biased region" description="Acidic residues" evidence="1">
    <location>
        <begin position="182"/>
        <end position="191"/>
    </location>
</feature>
<dbReference type="Proteomes" id="UP000559256">
    <property type="component" value="Unassembled WGS sequence"/>
</dbReference>
<feature type="compositionally biased region" description="Pro residues" evidence="1">
    <location>
        <begin position="98"/>
        <end position="108"/>
    </location>
</feature>
<accession>A0A8H5GLG6</accession>
<sequence>MASLAQSSFISHPWFNQPTMKRKQSSSPEESSDDGRNIDLSKPPSEQRAKRRKVSALERGLSHLTLNRAHHPISPIAGPSNVRGFPPADDAMDIEPDSIPPPLIPPSDPILIPSSSSSIHIQPSSIEEPDSPPTRELKMKGTSWYEPEPDREPSPSLPARVPYSSDQGRPRRPTGIVVTDLDSSDDEDFPESEQPIQVSPALLERIRQKELLQQHPVTLSLSSSALVLYRPLAIPSAASEESLEPTIAEVLEDEGLPVVQVEDDENKMDIEPI</sequence>
<dbReference type="AlphaFoldDB" id="A0A8H5GLG6"/>
<evidence type="ECO:0000313" key="3">
    <source>
        <dbReference type="Proteomes" id="UP000559256"/>
    </source>
</evidence>
<feature type="compositionally biased region" description="Low complexity" evidence="1">
    <location>
        <begin position="109"/>
        <end position="126"/>
    </location>
</feature>
<evidence type="ECO:0000313" key="2">
    <source>
        <dbReference type="EMBL" id="KAF5367107.1"/>
    </source>
</evidence>
<dbReference type="EMBL" id="JAACJM010000020">
    <property type="protein sequence ID" value="KAF5367107.1"/>
    <property type="molecule type" value="Genomic_DNA"/>
</dbReference>